<dbReference type="GO" id="GO:0005829">
    <property type="term" value="C:cytosol"/>
    <property type="evidence" value="ECO:0007669"/>
    <property type="project" value="TreeGrafter"/>
</dbReference>
<dbReference type="STRING" id="318479.A0A158Q558"/>
<protein>
    <submittedName>
        <fullName evidence="7">CS domain-containing protein</fullName>
    </submittedName>
</protein>
<evidence type="ECO:0000313" key="7">
    <source>
        <dbReference type="WBParaSite" id="DME_0000654701-mRNA-1"/>
    </source>
</evidence>
<evidence type="ECO:0000313" key="6">
    <source>
        <dbReference type="Proteomes" id="UP000274756"/>
    </source>
</evidence>
<accession>A0A158Q558</accession>
<gene>
    <name evidence="4" type="ORF">DME_LOCUS9658</name>
</gene>
<dbReference type="Gene3D" id="2.60.40.790">
    <property type="match status" value="1"/>
</dbReference>
<keyword evidence="2" id="KW-1133">Transmembrane helix</keyword>
<sequence>MVPCPFVYWAQNEMDVFLTVALRDSASINFTVHDDMVVFRGTGIGAQGRMEYAFTLKLFDGVELKNADQSNESRLFYILKKTRNEWWPTLTKETNRLTWLRVDFERFQDPELNEKSSDDDFEMLDYDKNQNYELDELTRKVLGDYGNSSNFKDITEKLKSFRKLSKRFVEYYLILYNIFVFVMHLYALTTLLLKAFINGIEYFDVLWGEIFLFGEISLLFLFTNILNHLLRITTINVAAVLLQASY</sequence>
<dbReference type="InterPro" id="IPR008978">
    <property type="entry name" value="HSP20-like_chaperone"/>
</dbReference>
<name>A0A158Q558_DRAME</name>
<keyword evidence="2" id="KW-0812">Transmembrane</keyword>
<dbReference type="GO" id="GO:0051879">
    <property type="term" value="F:Hsp90 protein binding"/>
    <property type="evidence" value="ECO:0007669"/>
    <property type="project" value="InterPro"/>
</dbReference>
<dbReference type="WBParaSite" id="DME_0000654701-mRNA-1">
    <property type="protein sequence ID" value="DME_0000654701-mRNA-1"/>
    <property type="gene ID" value="DME_0000654701"/>
</dbReference>
<dbReference type="GO" id="GO:0051087">
    <property type="term" value="F:protein-folding chaperone binding"/>
    <property type="evidence" value="ECO:0007669"/>
    <property type="project" value="TreeGrafter"/>
</dbReference>
<dbReference type="PANTHER" id="PTHR22932">
    <property type="entry name" value="TELOMERASE-BINDING PROTEIN P23 HSP90 CO-CHAPERONE"/>
    <property type="match status" value="1"/>
</dbReference>
<evidence type="ECO:0000259" key="3">
    <source>
        <dbReference type="PROSITE" id="PS51203"/>
    </source>
</evidence>
<dbReference type="PROSITE" id="PS51203">
    <property type="entry name" value="CS"/>
    <property type="match status" value="1"/>
</dbReference>
<dbReference type="SUPFAM" id="SSF49764">
    <property type="entry name" value="HSP20-like chaperones"/>
    <property type="match status" value="1"/>
</dbReference>
<dbReference type="Proteomes" id="UP000274756">
    <property type="component" value="Unassembled WGS sequence"/>
</dbReference>
<dbReference type="EMBL" id="UYYG01001187">
    <property type="protein sequence ID" value="VDN59685.1"/>
    <property type="molecule type" value="Genomic_DNA"/>
</dbReference>
<keyword evidence="2" id="KW-0472">Membrane</keyword>
<dbReference type="GO" id="GO:0006457">
    <property type="term" value="P:protein folding"/>
    <property type="evidence" value="ECO:0007669"/>
    <property type="project" value="TreeGrafter"/>
</dbReference>
<comment type="similarity">
    <text evidence="1">Belongs to the p23/wos2 family.</text>
</comment>
<dbReference type="GO" id="GO:0051131">
    <property type="term" value="P:chaperone-mediated protein complex assembly"/>
    <property type="evidence" value="ECO:0007669"/>
    <property type="project" value="TreeGrafter"/>
</dbReference>
<evidence type="ECO:0000313" key="5">
    <source>
        <dbReference type="Proteomes" id="UP000038040"/>
    </source>
</evidence>
<dbReference type="InterPro" id="IPR007052">
    <property type="entry name" value="CS_dom"/>
</dbReference>
<evidence type="ECO:0000256" key="1">
    <source>
        <dbReference type="ARBA" id="ARBA00025733"/>
    </source>
</evidence>
<dbReference type="InterPro" id="IPR045250">
    <property type="entry name" value="p23-like"/>
</dbReference>
<dbReference type="AlphaFoldDB" id="A0A158Q558"/>
<dbReference type="PANTHER" id="PTHR22932:SF1">
    <property type="entry name" value="CO-CHAPERONE PROTEIN DAF-41"/>
    <property type="match status" value="1"/>
</dbReference>
<reference evidence="7" key="1">
    <citation type="submission" date="2016-04" db="UniProtKB">
        <authorList>
            <consortium name="WormBaseParasite"/>
        </authorList>
    </citation>
    <scope>IDENTIFICATION</scope>
</reference>
<feature type="domain" description="CS" evidence="3">
    <location>
        <begin position="2"/>
        <end position="91"/>
    </location>
</feature>
<dbReference type="Proteomes" id="UP000038040">
    <property type="component" value="Unplaced"/>
</dbReference>
<reference evidence="4 6" key="2">
    <citation type="submission" date="2018-11" db="EMBL/GenBank/DDBJ databases">
        <authorList>
            <consortium name="Pathogen Informatics"/>
        </authorList>
    </citation>
    <scope>NUCLEOTIDE SEQUENCE [LARGE SCALE GENOMIC DNA]</scope>
</reference>
<dbReference type="OrthoDB" id="2157530at2759"/>
<dbReference type="GO" id="GO:0005634">
    <property type="term" value="C:nucleus"/>
    <property type="evidence" value="ECO:0007669"/>
    <property type="project" value="TreeGrafter"/>
</dbReference>
<evidence type="ECO:0000313" key="4">
    <source>
        <dbReference type="EMBL" id="VDN59685.1"/>
    </source>
</evidence>
<evidence type="ECO:0000256" key="2">
    <source>
        <dbReference type="SAM" id="Phobius"/>
    </source>
</evidence>
<keyword evidence="6" id="KW-1185">Reference proteome</keyword>
<proteinExistence type="inferred from homology"/>
<feature type="transmembrane region" description="Helical" evidence="2">
    <location>
        <begin position="171"/>
        <end position="193"/>
    </location>
</feature>
<feature type="transmembrane region" description="Helical" evidence="2">
    <location>
        <begin position="205"/>
        <end position="226"/>
    </location>
</feature>
<organism evidence="5 7">
    <name type="scientific">Dracunculus medinensis</name>
    <name type="common">Guinea worm</name>
    <dbReference type="NCBI Taxonomy" id="318479"/>
    <lineage>
        <taxon>Eukaryota</taxon>
        <taxon>Metazoa</taxon>
        <taxon>Ecdysozoa</taxon>
        <taxon>Nematoda</taxon>
        <taxon>Chromadorea</taxon>
        <taxon>Rhabditida</taxon>
        <taxon>Spirurina</taxon>
        <taxon>Dracunculoidea</taxon>
        <taxon>Dracunculidae</taxon>
        <taxon>Dracunculus</taxon>
    </lineage>
</organism>